<name>A0AA49JCE2_9BACT</name>
<dbReference type="GO" id="GO:0080120">
    <property type="term" value="P:CAAX-box protein maturation"/>
    <property type="evidence" value="ECO:0007669"/>
    <property type="project" value="UniProtKB-ARBA"/>
</dbReference>
<evidence type="ECO:0000313" key="3">
    <source>
        <dbReference type="EMBL" id="WKK79936.2"/>
    </source>
</evidence>
<proteinExistence type="predicted"/>
<feature type="transmembrane region" description="Helical" evidence="1">
    <location>
        <begin position="210"/>
        <end position="231"/>
    </location>
</feature>
<keyword evidence="1" id="KW-0472">Membrane</keyword>
<dbReference type="RefSeq" id="WP_322346612.1">
    <property type="nucleotide sequence ID" value="NZ_CP129968.2"/>
</dbReference>
<reference evidence="3" key="1">
    <citation type="submission" date="2023-08" db="EMBL/GenBank/DDBJ databases">
        <title>Comparative genomics and taxonomic characterization of three novel marine species of genus Marivirga.</title>
        <authorList>
            <person name="Muhammad N."/>
            <person name="Kim S.-G."/>
        </authorList>
    </citation>
    <scope>NUCLEOTIDE SEQUENCE</scope>
    <source>
        <strain evidence="3">BKB1-2</strain>
    </source>
</reference>
<feature type="transmembrane region" description="Helical" evidence="1">
    <location>
        <begin position="88"/>
        <end position="109"/>
    </location>
</feature>
<dbReference type="GO" id="GO:0004175">
    <property type="term" value="F:endopeptidase activity"/>
    <property type="evidence" value="ECO:0007669"/>
    <property type="project" value="UniProtKB-ARBA"/>
</dbReference>
<evidence type="ECO:0000259" key="2">
    <source>
        <dbReference type="Pfam" id="PF02517"/>
    </source>
</evidence>
<dbReference type="EMBL" id="CP129968">
    <property type="protein sequence ID" value="WKK79936.2"/>
    <property type="molecule type" value="Genomic_DNA"/>
</dbReference>
<feature type="domain" description="CAAX prenyl protease 2/Lysostaphin resistance protein A-like" evidence="2">
    <location>
        <begin position="131"/>
        <end position="218"/>
    </location>
</feature>
<feature type="transmembrane region" description="Helical" evidence="1">
    <location>
        <begin position="162"/>
        <end position="180"/>
    </location>
</feature>
<feature type="transmembrane region" description="Helical" evidence="1">
    <location>
        <begin position="46"/>
        <end position="62"/>
    </location>
</feature>
<dbReference type="InterPro" id="IPR003675">
    <property type="entry name" value="Rce1/LyrA-like_dom"/>
</dbReference>
<keyword evidence="1" id="KW-0812">Transmembrane</keyword>
<evidence type="ECO:0000256" key="1">
    <source>
        <dbReference type="SAM" id="Phobius"/>
    </source>
</evidence>
<accession>A0AA49JCE2</accession>
<organism evidence="3">
    <name type="scientific">Marivirga arenosa</name>
    <dbReference type="NCBI Taxonomy" id="3059076"/>
    <lineage>
        <taxon>Bacteria</taxon>
        <taxon>Pseudomonadati</taxon>
        <taxon>Bacteroidota</taxon>
        <taxon>Cytophagia</taxon>
        <taxon>Cytophagales</taxon>
        <taxon>Marivirgaceae</taxon>
        <taxon>Marivirga</taxon>
    </lineage>
</organism>
<dbReference type="Proteomes" id="UP001232019">
    <property type="component" value="Chromosome"/>
</dbReference>
<gene>
    <name evidence="3" type="ORF">QYS47_22170</name>
</gene>
<dbReference type="AlphaFoldDB" id="A0AA49JCE2"/>
<protein>
    <submittedName>
        <fullName evidence="3">CPBP family intramembrane glutamic endopeptidase</fullName>
    </submittedName>
</protein>
<feature type="transmembrane region" description="Helical" evidence="1">
    <location>
        <begin position="12"/>
        <end position="34"/>
    </location>
</feature>
<feature type="transmembrane region" description="Helical" evidence="1">
    <location>
        <begin position="237"/>
        <end position="254"/>
    </location>
</feature>
<sequence>MMKTLWKKTPAWLKAIILNLVILFPVVIAIQSLIGLNFQLHNEWPWSVPIAAILLYAFYKLNKKYAKFDLQKDVQISFRFNMKKSDNWLYLIAILLIVQSIGPLFSYVFNIDTTQQVAYIQSFKALNLFTAIPVLALLAFCAGLTEEIVYRGHIQNVLVRKYNKWLSFSLTGIIFAALHFLPLPLILPYIIISVIFSIVADRMKSTALVIWGHFLVDLTSFMLILFFPNFLHEPSGLNILITIGMLSIGIFFLFRQNYSSKKTSLAKAAN</sequence>
<keyword evidence="1" id="KW-1133">Transmembrane helix</keyword>
<feature type="transmembrane region" description="Helical" evidence="1">
    <location>
        <begin position="129"/>
        <end position="150"/>
    </location>
</feature>
<dbReference type="Pfam" id="PF02517">
    <property type="entry name" value="Rce1-like"/>
    <property type="match status" value="1"/>
</dbReference>
<dbReference type="KEGG" id="marp:QYS47_22170"/>